<name>A0A6A6SH63_9PLEO</name>
<feature type="transmembrane region" description="Helical" evidence="2">
    <location>
        <begin position="320"/>
        <end position="340"/>
    </location>
</feature>
<evidence type="ECO:0000313" key="6">
    <source>
        <dbReference type="Proteomes" id="UP000799753"/>
    </source>
</evidence>
<protein>
    <submittedName>
        <fullName evidence="5">CBD9-like protein</fullName>
    </submittedName>
</protein>
<dbReference type="Proteomes" id="UP000799753">
    <property type="component" value="Unassembled WGS sequence"/>
</dbReference>
<evidence type="ECO:0000313" key="5">
    <source>
        <dbReference type="EMBL" id="KAF2646281.1"/>
    </source>
</evidence>
<dbReference type="PANTHER" id="PTHR47797:SF1">
    <property type="entry name" value="CYTOCHROME B561 DOMAIN-CONTAINING PROTEIN-RELATED"/>
    <property type="match status" value="1"/>
</dbReference>
<feature type="chain" id="PRO_5025657436" evidence="3">
    <location>
        <begin position="29"/>
        <end position="460"/>
    </location>
</feature>
<keyword evidence="6" id="KW-1185">Reference proteome</keyword>
<organism evidence="5 6">
    <name type="scientific">Massarina eburnea CBS 473.64</name>
    <dbReference type="NCBI Taxonomy" id="1395130"/>
    <lineage>
        <taxon>Eukaryota</taxon>
        <taxon>Fungi</taxon>
        <taxon>Dikarya</taxon>
        <taxon>Ascomycota</taxon>
        <taxon>Pezizomycotina</taxon>
        <taxon>Dothideomycetes</taxon>
        <taxon>Pleosporomycetidae</taxon>
        <taxon>Pleosporales</taxon>
        <taxon>Massarineae</taxon>
        <taxon>Massarinaceae</taxon>
        <taxon>Massarina</taxon>
    </lineage>
</organism>
<dbReference type="Gene3D" id="2.60.40.1210">
    <property type="entry name" value="Cellobiose dehydrogenase, cytochrome domain"/>
    <property type="match status" value="1"/>
</dbReference>
<evidence type="ECO:0000256" key="3">
    <source>
        <dbReference type="SAM" id="SignalP"/>
    </source>
</evidence>
<dbReference type="EMBL" id="MU006776">
    <property type="protein sequence ID" value="KAF2646281.1"/>
    <property type="molecule type" value="Genomic_DNA"/>
</dbReference>
<feature type="region of interest" description="Disordered" evidence="1">
    <location>
        <begin position="409"/>
        <end position="439"/>
    </location>
</feature>
<dbReference type="CDD" id="cd09630">
    <property type="entry name" value="CDH_like_cytochrome"/>
    <property type="match status" value="1"/>
</dbReference>
<feature type="signal peptide" evidence="3">
    <location>
        <begin position="1"/>
        <end position="28"/>
    </location>
</feature>
<evidence type="ECO:0000259" key="4">
    <source>
        <dbReference type="SMART" id="SM00664"/>
    </source>
</evidence>
<feature type="domain" description="DOMON" evidence="4">
    <location>
        <begin position="68"/>
        <end position="159"/>
    </location>
</feature>
<accession>A0A6A6SH63</accession>
<feature type="transmembrane region" description="Helical" evidence="2">
    <location>
        <begin position="220"/>
        <end position="244"/>
    </location>
</feature>
<dbReference type="SUPFAM" id="SSF49344">
    <property type="entry name" value="CBD9-like"/>
    <property type="match status" value="1"/>
</dbReference>
<keyword evidence="2" id="KW-1133">Transmembrane helix</keyword>
<feature type="transmembrane region" description="Helical" evidence="2">
    <location>
        <begin position="287"/>
        <end position="308"/>
    </location>
</feature>
<sequence>MKMFAFLSGRGVQLSALLLTFFITSIRAQNTTAASTFFWEKTETQFSINLAKNSSDVFIYFSSPAYSWVGVGFGDGMKDALMIVMYPNEKGDNITISPRIATGHSEPTFSPDIKLDVLPGSGIIDDMFVLKAVCRSCRVWPNGFLNAESIAQPMIYAFGPGNRINSNSPNAPLKRHYTYGKFTMDMRQATGKGAVPASASTSNGVNLEGSMVRDHDRKDLAHAVLGCLALFVLWPINVLVAGFFRNIRIHVGVSVFTMVFLVISYALGIATSGQYNRSKAFNSPHQILAFIAILPIFLLSILSAKPIINLRPWIPRLHTPLTALILTTLIITGGLGLRLSSSPTPFILAYLSIALIVFVFITLLQLCIRRRGSAYARATIRQRLGDEDEQDFGLAEYWAKRKLESRSTSQASAATWEQEQHGRGRSESQGSNGRGVFGGGTMPGPHYMLNMHPGVPVTFK</sequence>
<dbReference type="SMART" id="SM00664">
    <property type="entry name" value="DoH"/>
    <property type="match status" value="1"/>
</dbReference>
<dbReference type="OrthoDB" id="19261at2759"/>
<feature type="transmembrane region" description="Helical" evidence="2">
    <location>
        <begin position="251"/>
        <end position="275"/>
    </location>
</feature>
<dbReference type="PANTHER" id="PTHR47797">
    <property type="entry name" value="DEHYDROGENASE, PUTATIVE (AFU_ORTHOLOGUE AFUA_8G05805)-RELATED"/>
    <property type="match status" value="1"/>
</dbReference>
<proteinExistence type="predicted"/>
<dbReference type="InterPro" id="IPR005018">
    <property type="entry name" value="DOMON_domain"/>
</dbReference>
<keyword evidence="3" id="KW-0732">Signal</keyword>
<evidence type="ECO:0000256" key="2">
    <source>
        <dbReference type="SAM" id="Phobius"/>
    </source>
</evidence>
<feature type="transmembrane region" description="Helical" evidence="2">
    <location>
        <begin position="346"/>
        <end position="368"/>
    </location>
</feature>
<dbReference type="AlphaFoldDB" id="A0A6A6SH63"/>
<gene>
    <name evidence="5" type="ORF">P280DRAFT_440153</name>
</gene>
<dbReference type="Pfam" id="PF16010">
    <property type="entry name" value="CDH-cyt"/>
    <property type="match status" value="1"/>
</dbReference>
<reference evidence="5" key="1">
    <citation type="journal article" date="2020" name="Stud. Mycol.">
        <title>101 Dothideomycetes genomes: a test case for predicting lifestyles and emergence of pathogens.</title>
        <authorList>
            <person name="Haridas S."/>
            <person name="Albert R."/>
            <person name="Binder M."/>
            <person name="Bloem J."/>
            <person name="Labutti K."/>
            <person name="Salamov A."/>
            <person name="Andreopoulos B."/>
            <person name="Baker S."/>
            <person name="Barry K."/>
            <person name="Bills G."/>
            <person name="Bluhm B."/>
            <person name="Cannon C."/>
            <person name="Castanera R."/>
            <person name="Culley D."/>
            <person name="Daum C."/>
            <person name="Ezra D."/>
            <person name="Gonzalez J."/>
            <person name="Henrissat B."/>
            <person name="Kuo A."/>
            <person name="Liang C."/>
            <person name="Lipzen A."/>
            <person name="Lutzoni F."/>
            <person name="Magnuson J."/>
            <person name="Mondo S."/>
            <person name="Nolan M."/>
            <person name="Ohm R."/>
            <person name="Pangilinan J."/>
            <person name="Park H.-J."/>
            <person name="Ramirez L."/>
            <person name="Alfaro M."/>
            <person name="Sun H."/>
            <person name="Tritt A."/>
            <person name="Yoshinaga Y."/>
            <person name="Zwiers L.-H."/>
            <person name="Turgeon B."/>
            <person name="Goodwin S."/>
            <person name="Spatafora J."/>
            <person name="Crous P."/>
            <person name="Grigoriev I."/>
        </authorList>
    </citation>
    <scope>NUCLEOTIDE SEQUENCE</scope>
    <source>
        <strain evidence="5">CBS 473.64</strain>
    </source>
</reference>
<evidence type="ECO:0000256" key="1">
    <source>
        <dbReference type="SAM" id="MobiDB-lite"/>
    </source>
</evidence>
<dbReference type="InterPro" id="IPR015920">
    <property type="entry name" value="Cellobiose_DH-like_cyt"/>
</dbReference>
<keyword evidence="2" id="KW-0812">Transmembrane</keyword>
<keyword evidence="2" id="KW-0472">Membrane</keyword>